<keyword evidence="4" id="KW-1185">Reference proteome</keyword>
<name>A0AA38M441_9CUCU</name>
<feature type="transmembrane region" description="Helical" evidence="1">
    <location>
        <begin position="51"/>
        <end position="74"/>
    </location>
</feature>
<keyword evidence="1" id="KW-1133">Transmembrane helix</keyword>
<keyword evidence="2" id="KW-0732">Signal</keyword>
<protein>
    <submittedName>
        <fullName evidence="3">Uncharacterized protein</fullName>
    </submittedName>
</protein>
<feature type="signal peptide" evidence="2">
    <location>
        <begin position="1"/>
        <end position="18"/>
    </location>
</feature>
<proteinExistence type="predicted"/>
<gene>
    <name evidence="3" type="ORF">Zmor_028260</name>
</gene>
<evidence type="ECO:0000313" key="4">
    <source>
        <dbReference type="Proteomes" id="UP001168821"/>
    </source>
</evidence>
<reference evidence="3" key="1">
    <citation type="journal article" date="2023" name="G3 (Bethesda)">
        <title>Whole genome assemblies of Zophobas morio and Tenebrio molitor.</title>
        <authorList>
            <person name="Kaur S."/>
            <person name="Stinson S.A."/>
            <person name="diCenzo G.C."/>
        </authorList>
    </citation>
    <scope>NUCLEOTIDE SEQUENCE</scope>
    <source>
        <strain evidence="3">QUZm001</strain>
    </source>
</reference>
<comment type="caution">
    <text evidence="3">The sequence shown here is derived from an EMBL/GenBank/DDBJ whole genome shotgun (WGS) entry which is preliminary data.</text>
</comment>
<dbReference type="AlphaFoldDB" id="A0AA38M441"/>
<dbReference type="EMBL" id="JALNTZ010000009">
    <property type="protein sequence ID" value="KAJ3641782.1"/>
    <property type="molecule type" value="Genomic_DNA"/>
</dbReference>
<keyword evidence="1" id="KW-0812">Transmembrane</keyword>
<feature type="transmembrane region" description="Helical" evidence="1">
    <location>
        <begin position="81"/>
        <end position="98"/>
    </location>
</feature>
<organism evidence="3 4">
    <name type="scientific">Zophobas morio</name>
    <dbReference type="NCBI Taxonomy" id="2755281"/>
    <lineage>
        <taxon>Eukaryota</taxon>
        <taxon>Metazoa</taxon>
        <taxon>Ecdysozoa</taxon>
        <taxon>Arthropoda</taxon>
        <taxon>Hexapoda</taxon>
        <taxon>Insecta</taxon>
        <taxon>Pterygota</taxon>
        <taxon>Neoptera</taxon>
        <taxon>Endopterygota</taxon>
        <taxon>Coleoptera</taxon>
        <taxon>Polyphaga</taxon>
        <taxon>Cucujiformia</taxon>
        <taxon>Tenebrionidae</taxon>
        <taxon>Zophobas</taxon>
    </lineage>
</organism>
<sequence length="164" mass="18140">MKLKAVFVLCVTVCFVEATTEKVDTSVNLQQLGRQLVEEGRTLVHHTLKRFMIILPAIFFKLGIAFTLLVLVALAAVNNGFIGFLILVVGLSSVLARLQDSGRAVPVPYISPVSPYHHQVWDRSDVVQPELKAKAPLYHSYGGQNADYGSQLANYYAKYTTAKM</sequence>
<evidence type="ECO:0000313" key="3">
    <source>
        <dbReference type="EMBL" id="KAJ3641782.1"/>
    </source>
</evidence>
<keyword evidence="1" id="KW-0472">Membrane</keyword>
<feature type="chain" id="PRO_5041297307" evidence="2">
    <location>
        <begin position="19"/>
        <end position="164"/>
    </location>
</feature>
<dbReference type="Proteomes" id="UP001168821">
    <property type="component" value="Unassembled WGS sequence"/>
</dbReference>
<accession>A0AA38M441</accession>
<evidence type="ECO:0000256" key="2">
    <source>
        <dbReference type="SAM" id="SignalP"/>
    </source>
</evidence>
<evidence type="ECO:0000256" key="1">
    <source>
        <dbReference type="SAM" id="Phobius"/>
    </source>
</evidence>